<comment type="cofactor">
    <cofactor evidence="12">
        <name>Mg(2+)</name>
        <dbReference type="ChEBI" id="CHEBI:18420"/>
    </cofactor>
</comment>
<feature type="binding site" evidence="12">
    <location>
        <position position="177"/>
    </location>
    <ligand>
        <name>UDP-N-acetyl-alpha-D-muramoyl-L-alanyl-D-glutamate</name>
        <dbReference type="ChEBI" id="CHEBI:83900"/>
    </ligand>
</feature>
<keyword evidence="4 12" id="KW-0436">Ligase</keyword>
<feature type="domain" description="Mur ligase N-terminal catalytic" evidence="14">
    <location>
        <begin position="20"/>
        <end position="94"/>
    </location>
</feature>
<dbReference type="InterPro" id="IPR018109">
    <property type="entry name" value="Folylpolyglutamate_synth_CS"/>
</dbReference>
<dbReference type="PANTHER" id="PTHR23135:SF4">
    <property type="entry name" value="UDP-N-ACETYLMURAMOYL-L-ALANYL-D-GLUTAMATE--2,6-DIAMINOPIMELATE LIGASE MURE HOMOLOG, CHLOROPLASTIC"/>
    <property type="match status" value="1"/>
</dbReference>
<dbReference type="GO" id="GO:0000287">
    <property type="term" value="F:magnesium ion binding"/>
    <property type="evidence" value="ECO:0007669"/>
    <property type="project" value="UniProtKB-UniRule"/>
</dbReference>
<proteinExistence type="inferred from homology"/>
<feature type="binding site" evidence="12">
    <location>
        <position position="471"/>
    </location>
    <ligand>
        <name>meso-2,6-diaminopimelate</name>
        <dbReference type="ChEBI" id="CHEBI:57791"/>
    </ligand>
</feature>
<dbReference type="GO" id="GO:0009252">
    <property type="term" value="P:peptidoglycan biosynthetic process"/>
    <property type="evidence" value="ECO:0007669"/>
    <property type="project" value="UniProtKB-UniRule"/>
</dbReference>
<dbReference type="InterPro" id="IPR005761">
    <property type="entry name" value="UDP-N-AcMur-Glu-dNH2Pim_ligase"/>
</dbReference>
<dbReference type="Gene3D" id="3.40.1390.10">
    <property type="entry name" value="MurE/MurF, N-terminal domain"/>
    <property type="match status" value="1"/>
</dbReference>
<dbReference type="SUPFAM" id="SSF53244">
    <property type="entry name" value="MurD-like peptide ligases, peptide-binding domain"/>
    <property type="match status" value="1"/>
</dbReference>
<evidence type="ECO:0000256" key="8">
    <source>
        <dbReference type="ARBA" id="ARBA00022960"/>
    </source>
</evidence>
<dbReference type="GO" id="GO:0005737">
    <property type="term" value="C:cytoplasm"/>
    <property type="evidence" value="ECO:0007669"/>
    <property type="project" value="UniProtKB-SubCell"/>
</dbReference>
<protein>
    <recommendedName>
        <fullName evidence="12">UDP-N-acetylmuramoyl-L-alanyl-D-glutamate--2,6-diaminopimelate ligase</fullName>
        <ecNumber evidence="12">6.3.2.13</ecNumber>
    </recommendedName>
    <alternativeName>
        <fullName evidence="12">Meso-A2pm-adding enzyme</fullName>
    </alternativeName>
    <alternativeName>
        <fullName evidence="12">Meso-diaminopimelate-adding enzyme</fullName>
    </alternativeName>
    <alternativeName>
        <fullName evidence="12">UDP-MurNAc-L-Ala-D-Glu:meso-diaminopimelate ligase</fullName>
    </alternativeName>
    <alternativeName>
        <fullName evidence="12">UDP-MurNAc-tripeptide synthetase</fullName>
    </alternativeName>
    <alternativeName>
        <fullName evidence="12">UDP-N-acetylmuramyl-tripeptide synthetase</fullName>
    </alternativeName>
</protein>
<evidence type="ECO:0000256" key="4">
    <source>
        <dbReference type="ARBA" id="ARBA00022598"/>
    </source>
</evidence>
<gene>
    <name evidence="12" type="primary">murE</name>
    <name evidence="17" type="ORF">IMF26_10945</name>
</gene>
<dbReference type="GO" id="GO:0051301">
    <property type="term" value="P:cell division"/>
    <property type="evidence" value="ECO:0007669"/>
    <property type="project" value="UniProtKB-KW"/>
</dbReference>
<dbReference type="PROSITE" id="PS01011">
    <property type="entry name" value="FOLYLPOLYGLU_SYNT_1"/>
    <property type="match status" value="1"/>
</dbReference>
<comment type="similarity">
    <text evidence="2 12">Belongs to the MurCDEF family. MurE subfamily.</text>
</comment>
<comment type="PTM">
    <text evidence="12">Carboxylation is probably crucial for Mg(2+) binding and, consequently, for the gamma-phosphate positioning of ATP.</text>
</comment>
<feature type="short sequence motif" description="Meso-diaminopimelate recognition motif" evidence="12">
    <location>
        <begin position="410"/>
        <end position="413"/>
    </location>
</feature>
<feature type="binding site" evidence="12">
    <location>
        <position position="28"/>
    </location>
    <ligand>
        <name>UDP-N-acetyl-alpha-D-muramoyl-L-alanyl-D-glutamate</name>
        <dbReference type="ChEBI" id="CHEBI:83900"/>
    </ligand>
</feature>
<comment type="catalytic activity">
    <reaction evidence="12">
        <text>UDP-N-acetyl-alpha-D-muramoyl-L-alanyl-D-glutamate + meso-2,6-diaminopimelate + ATP = UDP-N-acetyl-alpha-D-muramoyl-L-alanyl-gamma-D-glutamyl-meso-2,6-diaminopimelate + ADP + phosphate + H(+)</text>
        <dbReference type="Rhea" id="RHEA:23676"/>
        <dbReference type="ChEBI" id="CHEBI:15378"/>
        <dbReference type="ChEBI" id="CHEBI:30616"/>
        <dbReference type="ChEBI" id="CHEBI:43474"/>
        <dbReference type="ChEBI" id="CHEBI:57791"/>
        <dbReference type="ChEBI" id="CHEBI:83900"/>
        <dbReference type="ChEBI" id="CHEBI:83905"/>
        <dbReference type="ChEBI" id="CHEBI:456216"/>
        <dbReference type="EC" id="6.3.2.13"/>
    </reaction>
</comment>
<feature type="binding site" evidence="12">
    <location>
        <begin position="108"/>
        <end position="114"/>
    </location>
    <ligand>
        <name>ATP</name>
        <dbReference type="ChEBI" id="CHEBI:30616"/>
    </ligand>
</feature>
<comment type="subcellular location">
    <subcellularLocation>
        <location evidence="12 13">Cytoplasm</location>
    </subcellularLocation>
</comment>
<dbReference type="GO" id="GO:0004326">
    <property type="term" value="F:tetrahydrofolylpolyglutamate synthase activity"/>
    <property type="evidence" value="ECO:0007669"/>
    <property type="project" value="InterPro"/>
</dbReference>
<keyword evidence="9 12" id="KW-0573">Peptidoglycan synthesis</keyword>
<dbReference type="SUPFAM" id="SSF63418">
    <property type="entry name" value="MurE/MurF N-terminal domain"/>
    <property type="match status" value="1"/>
</dbReference>
<dbReference type="GO" id="GO:0071555">
    <property type="term" value="P:cell wall organization"/>
    <property type="evidence" value="ECO:0007669"/>
    <property type="project" value="UniProtKB-KW"/>
</dbReference>
<feature type="binding site" evidence="12">
    <location>
        <position position="185"/>
    </location>
    <ligand>
        <name>UDP-N-acetyl-alpha-D-muramoyl-L-alanyl-D-glutamate</name>
        <dbReference type="ChEBI" id="CHEBI:83900"/>
    </ligand>
</feature>
<dbReference type="NCBIfam" id="NF001126">
    <property type="entry name" value="PRK00139.1-4"/>
    <property type="match status" value="1"/>
</dbReference>
<feature type="domain" description="Mur ligase central" evidence="16">
    <location>
        <begin position="106"/>
        <end position="314"/>
    </location>
</feature>
<keyword evidence="6 12" id="KW-0547">Nucleotide-binding</keyword>
<dbReference type="GO" id="GO:0008765">
    <property type="term" value="F:UDP-N-acetylmuramoylalanyl-D-glutamate-2,6-diaminopimelate ligase activity"/>
    <property type="evidence" value="ECO:0007669"/>
    <property type="project" value="UniProtKB-UniRule"/>
</dbReference>
<dbReference type="Gene3D" id="3.40.1190.10">
    <property type="entry name" value="Mur-like, catalytic domain"/>
    <property type="match status" value="1"/>
</dbReference>
<keyword evidence="3 12" id="KW-0963">Cytoplasm</keyword>
<dbReference type="InterPro" id="IPR035911">
    <property type="entry name" value="MurE/MurF_N"/>
</dbReference>
<keyword evidence="8 12" id="KW-0133">Cell shape</keyword>
<dbReference type="EC" id="6.3.2.13" evidence="12"/>
<evidence type="ECO:0000256" key="6">
    <source>
        <dbReference type="ARBA" id="ARBA00022741"/>
    </source>
</evidence>
<dbReference type="GO" id="GO:0005524">
    <property type="term" value="F:ATP binding"/>
    <property type="evidence" value="ECO:0007669"/>
    <property type="project" value="UniProtKB-UniRule"/>
</dbReference>
<dbReference type="Pfam" id="PF01225">
    <property type="entry name" value="Mur_ligase"/>
    <property type="match status" value="1"/>
</dbReference>
<dbReference type="Pfam" id="PF02875">
    <property type="entry name" value="Mur_ligase_C"/>
    <property type="match status" value="1"/>
</dbReference>
<keyword evidence="11 12" id="KW-0961">Cell wall biogenesis/degradation</keyword>
<evidence type="ECO:0000256" key="13">
    <source>
        <dbReference type="RuleBase" id="RU004135"/>
    </source>
</evidence>
<evidence type="ECO:0000256" key="1">
    <source>
        <dbReference type="ARBA" id="ARBA00004752"/>
    </source>
</evidence>
<dbReference type="NCBIfam" id="NF001124">
    <property type="entry name" value="PRK00139.1-2"/>
    <property type="match status" value="1"/>
</dbReference>
<keyword evidence="5 12" id="KW-0132">Cell division</keyword>
<dbReference type="Pfam" id="PF08245">
    <property type="entry name" value="Mur_ligase_M"/>
    <property type="match status" value="1"/>
</dbReference>
<dbReference type="InterPro" id="IPR036615">
    <property type="entry name" value="Mur_ligase_C_dom_sf"/>
</dbReference>
<evidence type="ECO:0000256" key="2">
    <source>
        <dbReference type="ARBA" id="ARBA00005898"/>
    </source>
</evidence>
<dbReference type="GO" id="GO:0008360">
    <property type="term" value="P:regulation of cell shape"/>
    <property type="evidence" value="ECO:0007669"/>
    <property type="project" value="UniProtKB-KW"/>
</dbReference>
<dbReference type="AlphaFoldDB" id="A0AAT9LBP3"/>
<comment type="pathway">
    <text evidence="1 12 13">Cell wall biogenesis; peptidoglycan biosynthesis.</text>
</comment>
<evidence type="ECO:0000256" key="5">
    <source>
        <dbReference type="ARBA" id="ARBA00022618"/>
    </source>
</evidence>
<name>A0AAT9LBP3_9FIRM</name>
<evidence type="ECO:0000256" key="10">
    <source>
        <dbReference type="ARBA" id="ARBA00023306"/>
    </source>
</evidence>
<dbReference type="InterPro" id="IPR004101">
    <property type="entry name" value="Mur_ligase_C"/>
</dbReference>
<feature type="binding site" evidence="12">
    <location>
        <begin position="150"/>
        <end position="151"/>
    </location>
    <ligand>
        <name>UDP-N-acetyl-alpha-D-muramoyl-L-alanyl-D-glutamate</name>
        <dbReference type="ChEBI" id="CHEBI:83900"/>
    </ligand>
</feature>
<evidence type="ECO:0000313" key="17">
    <source>
        <dbReference type="EMBL" id="QUL98500.1"/>
    </source>
</evidence>
<feature type="binding site" evidence="12">
    <location>
        <position position="467"/>
    </location>
    <ligand>
        <name>meso-2,6-diaminopimelate</name>
        <dbReference type="ChEBI" id="CHEBI:57791"/>
    </ligand>
</feature>
<accession>A0AAT9LBP3</accession>
<dbReference type="KEGG" id="fcz:IMF26_10945"/>
<dbReference type="Gene3D" id="3.90.190.20">
    <property type="entry name" value="Mur ligase, C-terminal domain"/>
    <property type="match status" value="1"/>
</dbReference>
<evidence type="ECO:0000256" key="9">
    <source>
        <dbReference type="ARBA" id="ARBA00022984"/>
    </source>
</evidence>
<dbReference type="InterPro" id="IPR000713">
    <property type="entry name" value="Mur_ligase_N"/>
</dbReference>
<reference evidence="17" key="1">
    <citation type="submission" date="2020-10" db="EMBL/GenBank/DDBJ databases">
        <authorList>
            <person name="Kadnikov V."/>
            <person name="Beletsky A.V."/>
            <person name="Mardanov A.V."/>
            <person name="Karnachuk O.V."/>
            <person name="Ravin N.V."/>
        </authorList>
    </citation>
    <scope>NUCLEOTIDE SEQUENCE</scope>
    <source>
        <strain evidence="17">Bu02</strain>
    </source>
</reference>
<dbReference type="PANTHER" id="PTHR23135">
    <property type="entry name" value="MUR LIGASE FAMILY MEMBER"/>
    <property type="match status" value="1"/>
</dbReference>
<evidence type="ECO:0000259" key="15">
    <source>
        <dbReference type="Pfam" id="PF02875"/>
    </source>
</evidence>
<comment type="caution">
    <text evidence="12">Lacks conserved residue(s) required for the propagation of feature annotation.</text>
</comment>
<dbReference type="NCBIfam" id="TIGR01085">
    <property type="entry name" value="murE"/>
    <property type="match status" value="1"/>
</dbReference>
<feature type="domain" description="Mur ligase C-terminal" evidence="15">
    <location>
        <begin position="337"/>
        <end position="469"/>
    </location>
</feature>
<dbReference type="InterPro" id="IPR013221">
    <property type="entry name" value="Mur_ligase_cen"/>
</dbReference>
<keyword evidence="12" id="KW-0460">Magnesium</keyword>
<evidence type="ECO:0000256" key="7">
    <source>
        <dbReference type="ARBA" id="ARBA00022840"/>
    </source>
</evidence>
<dbReference type="SUPFAM" id="SSF53623">
    <property type="entry name" value="MurD-like peptide ligases, catalytic domain"/>
    <property type="match status" value="1"/>
</dbReference>
<keyword evidence="10 12" id="KW-0131">Cell cycle</keyword>
<keyword evidence="7 12" id="KW-0067">ATP-binding</keyword>
<evidence type="ECO:0000256" key="12">
    <source>
        <dbReference type="HAMAP-Rule" id="MF_00208"/>
    </source>
</evidence>
<feature type="binding site" evidence="12">
    <location>
        <position position="386"/>
    </location>
    <ligand>
        <name>meso-2,6-diaminopimelate</name>
        <dbReference type="ChEBI" id="CHEBI:57791"/>
    </ligand>
</feature>
<dbReference type="HAMAP" id="MF_00208">
    <property type="entry name" value="MurE"/>
    <property type="match status" value="1"/>
</dbReference>
<organism evidence="17">
    <name type="scientific">Candidatus Fermentithermobacillus carboniphilus</name>
    <dbReference type="NCBI Taxonomy" id="3085328"/>
    <lineage>
        <taxon>Bacteria</taxon>
        <taxon>Bacillati</taxon>
        <taxon>Bacillota</taxon>
        <taxon>Candidatus Fermentithermobacillia</taxon>
        <taxon>Candidatus Fermentithermobacillales</taxon>
        <taxon>Candidatus Fermentithermobacillaceae</taxon>
        <taxon>Candidatus Fermentithermobacillus</taxon>
    </lineage>
</organism>
<evidence type="ECO:0000256" key="3">
    <source>
        <dbReference type="ARBA" id="ARBA00022490"/>
    </source>
</evidence>
<dbReference type="EMBL" id="CP062796">
    <property type="protein sequence ID" value="QUL98500.1"/>
    <property type="molecule type" value="Genomic_DNA"/>
</dbReference>
<dbReference type="InterPro" id="IPR036565">
    <property type="entry name" value="Mur-like_cat_sf"/>
</dbReference>
<reference evidence="17" key="2">
    <citation type="journal article" date="2023" name="Biology">
        <title>Prokaryotic Life Associated with Coal-Fire Gas Vents Revealed by Metagenomics.</title>
        <authorList>
            <person name="Kadnikov V.V."/>
            <person name="Mardanov A.V."/>
            <person name="Beletsky A.V."/>
            <person name="Karnachuk O.V."/>
            <person name="Ravin N.V."/>
        </authorList>
    </citation>
    <scope>NUCLEOTIDE SEQUENCE</scope>
    <source>
        <strain evidence="17">Bu02</strain>
    </source>
</reference>
<evidence type="ECO:0000256" key="11">
    <source>
        <dbReference type="ARBA" id="ARBA00023316"/>
    </source>
</evidence>
<comment type="function">
    <text evidence="12">Catalyzes the addition of meso-diaminopimelic acid to the nucleotide precursor UDP-N-acetylmuramoyl-L-alanyl-D-glutamate (UMAG) in the biosynthesis of bacterial cell-wall peptidoglycan.</text>
</comment>
<sequence length="502" mass="54684">MLLSELLKGLKGSLIAGDAEVTGLAYDSREVRPGFAFVAIRGFKLDGHDFAGDAVQRGARAIVAEKAVPVPPGTGLALVPNTRKALSHMAAAFYGYPSHELLVVGITGTKGKTTVCHLVKSVLDAGGTRAGLIGTVHNIVGEEVRPVTHTTPESLDLQRLCREMAEKGCRAVTMEVSSHALSLERVADIEFDVAVLTNIGRDHLDFHGTIENYLSAKAKLFEMVSERAKAKQLGVAPFSVLNRDEPYFEYFYRHAGREVLTYGFSPESDVRAEDVVCDATGTEFTLCFSGKKERVRINLPGRFNVSNALAAAAVGFGLSMDIEKVLWSLSQVTRVPGRIDVVPSDLGFTVWVDYAHTPESLKNVLSTAREVAKGRVIAVFGCGGDRDKGKRPIMGKVAAEISDVVIITNDNPRSEKEDEILDQIEEGIVEVIGRSKDVVYRRIKDRGEAIREAIKLARPGDIVVLAGKGHETYQVFKDKTVHFDDREEAKKALLELGRNRGS</sequence>
<evidence type="ECO:0000259" key="16">
    <source>
        <dbReference type="Pfam" id="PF08245"/>
    </source>
</evidence>
<evidence type="ECO:0000259" key="14">
    <source>
        <dbReference type="Pfam" id="PF01225"/>
    </source>
</evidence>
<feature type="binding site" evidence="12">
    <location>
        <begin position="410"/>
        <end position="413"/>
    </location>
    <ligand>
        <name>meso-2,6-diaminopimelate</name>
        <dbReference type="ChEBI" id="CHEBI:57791"/>
    </ligand>
</feature>
<feature type="modified residue" description="N6-carboxylysine" evidence="12">
    <location>
        <position position="217"/>
    </location>
</feature>